<dbReference type="RefSeq" id="WP_203861808.1">
    <property type="nucleotide sequence ID" value="NZ_BAAAZQ010000023.1"/>
</dbReference>
<accession>A0ABQ4F0U9</accession>
<name>A0ABQ4F0U9_9ACTN</name>
<feature type="signal peptide" evidence="1">
    <location>
        <begin position="1"/>
        <end position="30"/>
    </location>
</feature>
<protein>
    <recommendedName>
        <fullName evidence="4">SH3 domain-containing protein</fullName>
    </recommendedName>
</protein>
<keyword evidence="1" id="KW-0732">Signal</keyword>
<sequence>MTMVPTSARGHSGWTAVLLAAVMVATSVLVATPATQAATVEAGGEATPTVTVRPGGPGTYAVGDTVATIERVPSSTGPAGDDDPQIYPGWDVCVFDMYGYRGWVICRMEWSAITWVSGTDTYEEVFVIGQDWSVWHIWRGSGGWKSLGGRALAELGNGAFVDVNPVRAMTFGLDADLWCRYRGTGNWAGGWSRC</sequence>
<evidence type="ECO:0000256" key="1">
    <source>
        <dbReference type="SAM" id="SignalP"/>
    </source>
</evidence>
<evidence type="ECO:0000313" key="2">
    <source>
        <dbReference type="EMBL" id="GIH00490.1"/>
    </source>
</evidence>
<comment type="caution">
    <text evidence="2">The sequence shown here is derived from an EMBL/GenBank/DDBJ whole genome shotgun (WGS) entry which is preliminary data.</text>
</comment>
<dbReference type="EMBL" id="BONX01000053">
    <property type="protein sequence ID" value="GIH00490.1"/>
    <property type="molecule type" value="Genomic_DNA"/>
</dbReference>
<reference evidence="2 3" key="1">
    <citation type="submission" date="2021-01" db="EMBL/GenBank/DDBJ databases">
        <title>Whole genome shotgun sequence of Plantactinospora mayteni NBRC 109088.</title>
        <authorList>
            <person name="Komaki H."/>
            <person name="Tamura T."/>
        </authorList>
    </citation>
    <scope>NUCLEOTIDE SEQUENCE [LARGE SCALE GENOMIC DNA]</scope>
    <source>
        <strain evidence="2 3">NBRC 109088</strain>
    </source>
</reference>
<feature type="chain" id="PRO_5047400664" description="SH3 domain-containing protein" evidence="1">
    <location>
        <begin position="31"/>
        <end position="194"/>
    </location>
</feature>
<proteinExistence type="predicted"/>
<evidence type="ECO:0000313" key="3">
    <source>
        <dbReference type="Proteomes" id="UP000621500"/>
    </source>
</evidence>
<keyword evidence="3" id="KW-1185">Reference proteome</keyword>
<organism evidence="2 3">
    <name type="scientific">Plantactinospora mayteni</name>
    <dbReference type="NCBI Taxonomy" id="566021"/>
    <lineage>
        <taxon>Bacteria</taxon>
        <taxon>Bacillati</taxon>
        <taxon>Actinomycetota</taxon>
        <taxon>Actinomycetes</taxon>
        <taxon>Micromonosporales</taxon>
        <taxon>Micromonosporaceae</taxon>
        <taxon>Plantactinospora</taxon>
    </lineage>
</organism>
<dbReference type="Proteomes" id="UP000621500">
    <property type="component" value="Unassembled WGS sequence"/>
</dbReference>
<gene>
    <name evidence="2" type="ORF">Pma05_70620</name>
</gene>
<evidence type="ECO:0008006" key="4">
    <source>
        <dbReference type="Google" id="ProtNLM"/>
    </source>
</evidence>